<dbReference type="HOGENOM" id="CLU_046006_4_1_1"/>
<dbReference type="EnsemblProtists" id="EKX31013">
    <property type="protein sequence ID" value="EKX31013"/>
    <property type="gene ID" value="GUITHDRAFT_59180"/>
</dbReference>
<accession>L1I422</accession>
<sequence length="129" mass="14376">HHLGVAVSQMPAALDFYGKLGFKEVEDGRSTEERKMMKNAGGLQLHLFKADAGHENNQNILMDFKDVKYPGHTHASFLVPSVKGARAYLEKQGLTITGERRPGGVLRAVFCRDPDRTTMEFEKNSGEDE</sequence>
<dbReference type="OrthoDB" id="16820at2759"/>
<dbReference type="Gene3D" id="3.10.180.10">
    <property type="entry name" value="2,3-Dihydroxybiphenyl 1,2-Dioxygenase, domain 1"/>
    <property type="match status" value="1"/>
</dbReference>
<dbReference type="EMBL" id="JH993397">
    <property type="protein sequence ID" value="EKX31013.1"/>
    <property type="molecule type" value="Genomic_DNA"/>
</dbReference>
<dbReference type="GeneID" id="17287733"/>
<dbReference type="RefSeq" id="XP_005817993.1">
    <property type="nucleotide sequence ID" value="XM_005817936.1"/>
</dbReference>
<dbReference type="AlphaFoldDB" id="L1I422"/>
<dbReference type="InterPro" id="IPR029068">
    <property type="entry name" value="Glyas_Bleomycin-R_OHBP_Dase"/>
</dbReference>
<feature type="domain" description="VOC" evidence="1">
    <location>
        <begin position="1"/>
        <end position="124"/>
    </location>
</feature>
<dbReference type="PaxDb" id="55529-EKX31013"/>
<gene>
    <name evidence="2" type="ORF">GUITHDRAFT_59180</name>
</gene>
<protein>
    <recommendedName>
        <fullName evidence="1">VOC domain-containing protein</fullName>
    </recommendedName>
</protein>
<keyword evidence="4" id="KW-1185">Reference proteome</keyword>
<dbReference type="InterPro" id="IPR004360">
    <property type="entry name" value="Glyas_Fos-R_dOase_dom"/>
</dbReference>
<evidence type="ECO:0000313" key="4">
    <source>
        <dbReference type="Proteomes" id="UP000011087"/>
    </source>
</evidence>
<dbReference type="KEGG" id="gtt:GUITHDRAFT_59180"/>
<dbReference type="Proteomes" id="UP000011087">
    <property type="component" value="Unassembled WGS sequence"/>
</dbReference>
<proteinExistence type="predicted"/>
<dbReference type="SUPFAM" id="SSF54593">
    <property type="entry name" value="Glyoxalase/Bleomycin resistance protein/Dihydroxybiphenyl dioxygenase"/>
    <property type="match status" value="1"/>
</dbReference>
<feature type="non-terminal residue" evidence="2">
    <location>
        <position position="129"/>
    </location>
</feature>
<reference evidence="4" key="2">
    <citation type="submission" date="2012-11" db="EMBL/GenBank/DDBJ databases">
        <authorList>
            <person name="Kuo A."/>
            <person name="Curtis B.A."/>
            <person name="Tanifuji G."/>
            <person name="Burki F."/>
            <person name="Gruber A."/>
            <person name="Irimia M."/>
            <person name="Maruyama S."/>
            <person name="Arias M.C."/>
            <person name="Ball S.G."/>
            <person name="Gile G.H."/>
            <person name="Hirakawa Y."/>
            <person name="Hopkins J.F."/>
            <person name="Rensing S.A."/>
            <person name="Schmutz J."/>
            <person name="Symeonidi A."/>
            <person name="Elias M."/>
            <person name="Eveleigh R.J."/>
            <person name="Herman E.K."/>
            <person name="Klute M.J."/>
            <person name="Nakayama T."/>
            <person name="Obornik M."/>
            <person name="Reyes-Prieto A."/>
            <person name="Armbrust E.V."/>
            <person name="Aves S.J."/>
            <person name="Beiko R.G."/>
            <person name="Coutinho P."/>
            <person name="Dacks J.B."/>
            <person name="Durnford D.G."/>
            <person name="Fast N.M."/>
            <person name="Green B.R."/>
            <person name="Grisdale C."/>
            <person name="Hempe F."/>
            <person name="Henrissat B."/>
            <person name="Hoppner M.P."/>
            <person name="Ishida K.-I."/>
            <person name="Kim E."/>
            <person name="Koreny L."/>
            <person name="Kroth P.G."/>
            <person name="Liu Y."/>
            <person name="Malik S.-B."/>
            <person name="Maier U.G."/>
            <person name="McRose D."/>
            <person name="Mock T."/>
            <person name="Neilson J.A."/>
            <person name="Onodera N.T."/>
            <person name="Poole A.M."/>
            <person name="Pritham E.J."/>
            <person name="Richards T.A."/>
            <person name="Rocap G."/>
            <person name="Roy S.W."/>
            <person name="Sarai C."/>
            <person name="Schaack S."/>
            <person name="Shirato S."/>
            <person name="Slamovits C.H."/>
            <person name="Spencer D.F."/>
            <person name="Suzuki S."/>
            <person name="Worden A.Z."/>
            <person name="Zauner S."/>
            <person name="Barry K."/>
            <person name="Bell C."/>
            <person name="Bharti A.K."/>
            <person name="Crow J.A."/>
            <person name="Grimwood J."/>
            <person name="Kramer R."/>
            <person name="Lindquist E."/>
            <person name="Lucas S."/>
            <person name="Salamov A."/>
            <person name="McFadden G.I."/>
            <person name="Lane C.E."/>
            <person name="Keeling P.J."/>
            <person name="Gray M.W."/>
            <person name="Grigoriev I.V."/>
            <person name="Archibald J.M."/>
        </authorList>
    </citation>
    <scope>NUCLEOTIDE SEQUENCE</scope>
    <source>
        <strain evidence="4">CCMP2712</strain>
    </source>
</reference>
<name>L1I422_GUITC</name>
<dbReference type="InterPro" id="IPR037523">
    <property type="entry name" value="VOC_core"/>
</dbReference>
<evidence type="ECO:0000313" key="3">
    <source>
        <dbReference type="EnsemblProtists" id="EKX31013"/>
    </source>
</evidence>
<reference evidence="2 4" key="1">
    <citation type="journal article" date="2012" name="Nature">
        <title>Algal genomes reveal evolutionary mosaicism and the fate of nucleomorphs.</title>
        <authorList>
            <consortium name="DOE Joint Genome Institute"/>
            <person name="Curtis B.A."/>
            <person name="Tanifuji G."/>
            <person name="Burki F."/>
            <person name="Gruber A."/>
            <person name="Irimia M."/>
            <person name="Maruyama S."/>
            <person name="Arias M.C."/>
            <person name="Ball S.G."/>
            <person name="Gile G.H."/>
            <person name="Hirakawa Y."/>
            <person name="Hopkins J.F."/>
            <person name="Kuo A."/>
            <person name="Rensing S.A."/>
            <person name="Schmutz J."/>
            <person name="Symeonidi A."/>
            <person name="Elias M."/>
            <person name="Eveleigh R.J."/>
            <person name="Herman E.K."/>
            <person name="Klute M.J."/>
            <person name="Nakayama T."/>
            <person name="Obornik M."/>
            <person name="Reyes-Prieto A."/>
            <person name="Armbrust E.V."/>
            <person name="Aves S.J."/>
            <person name="Beiko R.G."/>
            <person name="Coutinho P."/>
            <person name="Dacks J.B."/>
            <person name="Durnford D.G."/>
            <person name="Fast N.M."/>
            <person name="Green B.R."/>
            <person name="Grisdale C.J."/>
            <person name="Hempel F."/>
            <person name="Henrissat B."/>
            <person name="Hoppner M.P."/>
            <person name="Ishida K."/>
            <person name="Kim E."/>
            <person name="Koreny L."/>
            <person name="Kroth P.G."/>
            <person name="Liu Y."/>
            <person name="Malik S.B."/>
            <person name="Maier U.G."/>
            <person name="McRose D."/>
            <person name="Mock T."/>
            <person name="Neilson J.A."/>
            <person name="Onodera N.T."/>
            <person name="Poole A.M."/>
            <person name="Pritham E.J."/>
            <person name="Richards T.A."/>
            <person name="Rocap G."/>
            <person name="Roy S.W."/>
            <person name="Sarai C."/>
            <person name="Schaack S."/>
            <person name="Shirato S."/>
            <person name="Slamovits C.H."/>
            <person name="Spencer D.F."/>
            <person name="Suzuki S."/>
            <person name="Worden A.Z."/>
            <person name="Zauner S."/>
            <person name="Barry K."/>
            <person name="Bell C."/>
            <person name="Bharti A.K."/>
            <person name="Crow J.A."/>
            <person name="Grimwood J."/>
            <person name="Kramer R."/>
            <person name="Lindquist E."/>
            <person name="Lucas S."/>
            <person name="Salamov A."/>
            <person name="McFadden G.I."/>
            <person name="Lane C.E."/>
            <person name="Keeling P.J."/>
            <person name="Gray M.W."/>
            <person name="Grigoriev I.V."/>
            <person name="Archibald J.M."/>
        </authorList>
    </citation>
    <scope>NUCLEOTIDE SEQUENCE</scope>
    <source>
        <strain evidence="2 4">CCMP2712</strain>
    </source>
</reference>
<dbReference type="PROSITE" id="PS51819">
    <property type="entry name" value="VOC"/>
    <property type="match status" value="1"/>
</dbReference>
<evidence type="ECO:0000259" key="1">
    <source>
        <dbReference type="PROSITE" id="PS51819"/>
    </source>
</evidence>
<organism evidence="2">
    <name type="scientific">Guillardia theta (strain CCMP2712)</name>
    <name type="common">Cryptophyte</name>
    <dbReference type="NCBI Taxonomy" id="905079"/>
    <lineage>
        <taxon>Eukaryota</taxon>
        <taxon>Cryptophyceae</taxon>
        <taxon>Pyrenomonadales</taxon>
        <taxon>Geminigeraceae</taxon>
        <taxon>Guillardia</taxon>
    </lineage>
</organism>
<feature type="non-terminal residue" evidence="2">
    <location>
        <position position="1"/>
    </location>
</feature>
<evidence type="ECO:0000313" key="2">
    <source>
        <dbReference type="EMBL" id="EKX31013.1"/>
    </source>
</evidence>
<dbReference type="Pfam" id="PF00903">
    <property type="entry name" value="Glyoxalase"/>
    <property type="match status" value="1"/>
</dbReference>
<reference evidence="3" key="3">
    <citation type="submission" date="2015-06" db="UniProtKB">
        <authorList>
            <consortium name="EnsemblProtists"/>
        </authorList>
    </citation>
    <scope>IDENTIFICATION</scope>
</reference>